<evidence type="ECO:0000256" key="1">
    <source>
        <dbReference type="SAM" id="SignalP"/>
    </source>
</evidence>
<keyword evidence="3" id="KW-1185">Reference proteome</keyword>
<organism evidence="2 3">
    <name type="scientific">Mycobacterium numidiamassiliense</name>
    <dbReference type="NCBI Taxonomy" id="1841861"/>
    <lineage>
        <taxon>Bacteria</taxon>
        <taxon>Bacillati</taxon>
        <taxon>Actinomycetota</taxon>
        <taxon>Actinomycetes</taxon>
        <taxon>Mycobacteriales</taxon>
        <taxon>Mycobacteriaceae</taxon>
        <taxon>Mycobacterium</taxon>
    </lineage>
</organism>
<gene>
    <name evidence="2" type="ORF">MNAB215_4844</name>
</gene>
<evidence type="ECO:0000313" key="3">
    <source>
        <dbReference type="Proteomes" id="UP000240424"/>
    </source>
</evidence>
<proteinExistence type="predicted"/>
<dbReference type="AlphaFoldDB" id="A0A2U3PFR8"/>
<name>A0A2U3PFR8_9MYCO</name>
<accession>A0A2U3PFR8</accession>
<sequence length="71" mass="7059">MITKAVASTAIFVSLSLVGAAPAGADPSKVTPSPNPFAGLTCNCQQHAPVGGPNFGDIDRGLRAALATPIQ</sequence>
<dbReference type="EMBL" id="FUEZ01000004">
    <property type="protein sequence ID" value="SPM42624.1"/>
    <property type="molecule type" value="Genomic_DNA"/>
</dbReference>
<dbReference type="OrthoDB" id="4746598at2"/>
<dbReference type="Proteomes" id="UP000240424">
    <property type="component" value="Unassembled WGS sequence"/>
</dbReference>
<protein>
    <submittedName>
        <fullName evidence="2">Mycobacterium numidiamassiliense ORFan</fullName>
    </submittedName>
</protein>
<feature type="signal peptide" evidence="1">
    <location>
        <begin position="1"/>
        <end position="25"/>
    </location>
</feature>
<reference evidence="2 3" key="1">
    <citation type="submission" date="2017-01" db="EMBL/GenBank/DDBJ databases">
        <authorList>
            <consortium name="Urmite Genomes"/>
        </authorList>
    </citation>
    <scope>NUCLEOTIDE SEQUENCE [LARGE SCALE GENOMIC DNA]</scope>
    <source>
        <strain evidence="2 3">AB215</strain>
    </source>
</reference>
<evidence type="ECO:0000313" key="2">
    <source>
        <dbReference type="EMBL" id="SPM42624.1"/>
    </source>
</evidence>
<feature type="chain" id="PRO_5015520008" evidence="1">
    <location>
        <begin position="26"/>
        <end position="71"/>
    </location>
</feature>
<keyword evidence="1" id="KW-0732">Signal</keyword>